<feature type="region of interest" description="Disordered" evidence="1">
    <location>
        <begin position="1"/>
        <end position="42"/>
    </location>
</feature>
<protein>
    <submittedName>
        <fullName evidence="2">Uncharacterized protein</fullName>
    </submittedName>
</protein>
<gene>
    <name evidence="2" type="ORF">KPH14_013103</name>
</gene>
<dbReference type="Proteomes" id="UP001258017">
    <property type="component" value="Unassembled WGS sequence"/>
</dbReference>
<comment type="caution">
    <text evidence="2">The sequence shown here is derived from an EMBL/GenBank/DDBJ whole genome shotgun (WGS) entry which is preliminary data.</text>
</comment>
<name>A0AAD9VHI5_9HYME</name>
<feature type="compositionally biased region" description="Basic and acidic residues" evidence="1">
    <location>
        <begin position="12"/>
        <end position="26"/>
    </location>
</feature>
<organism evidence="2 3">
    <name type="scientific">Odynerus spinipes</name>
    <dbReference type="NCBI Taxonomy" id="1348599"/>
    <lineage>
        <taxon>Eukaryota</taxon>
        <taxon>Metazoa</taxon>
        <taxon>Ecdysozoa</taxon>
        <taxon>Arthropoda</taxon>
        <taxon>Hexapoda</taxon>
        <taxon>Insecta</taxon>
        <taxon>Pterygota</taxon>
        <taxon>Neoptera</taxon>
        <taxon>Endopterygota</taxon>
        <taxon>Hymenoptera</taxon>
        <taxon>Apocrita</taxon>
        <taxon>Aculeata</taxon>
        <taxon>Vespoidea</taxon>
        <taxon>Vespidae</taxon>
        <taxon>Eumeninae</taxon>
        <taxon>Odynerus</taxon>
    </lineage>
</organism>
<reference evidence="2" key="1">
    <citation type="submission" date="2021-08" db="EMBL/GenBank/DDBJ databases">
        <authorList>
            <person name="Misof B."/>
            <person name="Oliver O."/>
            <person name="Podsiadlowski L."/>
            <person name="Donath A."/>
            <person name="Peters R."/>
            <person name="Mayer C."/>
            <person name="Rust J."/>
            <person name="Gunkel S."/>
            <person name="Lesny P."/>
            <person name="Martin S."/>
            <person name="Oeyen J.P."/>
            <person name="Petersen M."/>
            <person name="Panagiotis P."/>
            <person name="Wilbrandt J."/>
            <person name="Tanja T."/>
        </authorList>
    </citation>
    <scope>NUCLEOTIDE SEQUENCE</scope>
    <source>
        <strain evidence="2">GBR_01_08_01A</strain>
        <tissue evidence="2">Thorax + abdomen</tissue>
    </source>
</reference>
<accession>A0AAD9VHI5</accession>
<dbReference type="AlphaFoldDB" id="A0AAD9VHI5"/>
<keyword evidence="3" id="KW-1185">Reference proteome</keyword>
<sequence length="271" mass="31456">MILEVASIDVSGESRSKSENAKETRVNESTNDESTARLREDDGEITAEACGDRKIGTFRSLSYVLANPVSLTLREQNWCLTSQLAFGLNVIHVEIVAKDHDDAGLEDSTDRVNDKNPLEKLREFLGNRKMNAFESANKLSSVPRATRFMAYVGEIDTKTDIDHVWIRLARLSDKRSDANKEIYVIVHVLRDDRRDLRVRDAERAERELIEQLRRRFRDRKLNFVSYREHKNDIVILDNENAAFDRIATKENDERDKFYLLRKVEIGKLRRC</sequence>
<reference evidence="2" key="2">
    <citation type="journal article" date="2023" name="Commun. Biol.">
        <title>Intrasexual cuticular hydrocarbon dimorphism in a wasp sheds light on hydrocarbon biosynthesis genes in Hymenoptera.</title>
        <authorList>
            <person name="Moris V.C."/>
            <person name="Podsiadlowski L."/>
            <person name="Martin S."/>
            <person name="Oeyen J.P."/>
            <person name="Donath A."/>
            <person name="Petersen M."/>
            <person name="Wilbrandt J."/>
            <person name="Misof B."/>
            <person name="Liedtke D."/>
            <person name="Thamm M."/>
            <person name="Scheiner R."/>
            <person name="Schmitt T."/>
            <person name="Niehuis O."/>
        </authorList>
    </citation>
    <scope>NUCLEOTIDE SEQUENCE</scope>
    <source>
        <strain evidence="2">GBR_01_08_01A</strain>
    </source>
</reference>
<evidence type="ECO:0000256" key="1">
    <source>
        <dbReference type="SAM" id="MobiDB-lite"/>
    </source>
</evidence>
<dbReference type="EMBL" id="JAIFRP010004895">
    <property type="protein sequence ID" value="KAK2574788.1"/>
    <property type="molecule type" value="Genomic_DNA"/>
</dbReference>
<evidence type="ECO:0000313" key="2">
    <source>
        <dbReference type="EMBL" id="KAK2574788.1"/>
    </source>
</evidence>
<proteinExistence type="predicted"/>
<evidence type="ECO:0000313" key="3">
    <source>
        <dbReference type="Proteomes" id="UP001258017"/>
    </source>
</evidence>